<dbReference type="OrthoDB" id="9800503at2"/>
<evidence type="ECO:0000313" key="2">
    <source>
        <dbReference type="Proteomes" id="UP000276103"/>
    </source>
</evidence>
<dbReference type="Proteomes" id="UP000276103">
    <property type="component" value="Unassembled WGS sequence"/>
</dbReference>
<dbReference type="EMBL" id="RSCM01000001">
    <property type="protein sequence ID" value="RUS99835.1"/>
    <property type="molecule type" value="Genomic_DNA"/>
</dbReference>
<organism evidence="1 2">
    <name type="scientific">Trichormus variabilis SAG 1403-4b</name>
    <dbReference type="NCBI Taxonomy" id="447716"/>
    <lineage>
        <taxon>Bacteria</taxon>
        <taxon>Bacillati</taxon>
        <taxon>Cyanobacteriota</taxon>
        <taxon>Cyanophyceae</taxon>
        <taxon>Nostocales</taxon>
        <taxon>Nostocaceae</taxon>
        <taxon>Trichormus</taxon>
    </lineage>
</organism>
<keyword evidence="2" id="KW-1185">Reference proteome</keyword>
<evidence type="ECO:0000313" key="1">
    <source>
        <dbReference type="EMBL" id="RUS99835.1"/>
    </source>
</evidence>
<dbReference type="Gene3D" id="3.40.1620.10">
    <property type="entry name" value="YefM-like domain"/>
    <property type="match status" value="1"/>
</dbReference>
<dbReference type="AlphaFoldDB" id="A0A433V146"/>
<dbReference type="RefSeq" id="WP_127052001.1">
    <property type="nucleotide sequence ID" value="NZ_RSCM01000001.1"/>
</dbReference>
<protein>
    <recommendedName>
        <fullName evidence="3">Antitoxin</fullName>
    </recommendedName>
</protein>
<comment type="caution">
    <text evidence="1">The sequence shown here is derived from an EMBL/GenBank/DDBJ whole genome shotgun (WGS) entry which is preliminary data.</text>
</comment>
<proteinExistence type="predicted"/>
<accession>A0A433V146</accession>
<evidence type="ECO:0008006" key="3">
    <source>
        <dbReference type="Google" id="ProtNLM"/>
    </source>
</evidence>
<gene>
    <name evidence="1" type="ORF">DSM107003_04190</name>
</gene>
<reference evidence="1 2" key="1">
    <citation type="journal article" date="2019" name="Genome Biol. Evol.">
        <title>Day and night: Metabolic profiles and evolutionary relationships of six axenic non-marine cyanobacteria.</title>
        <authorList>
            <person name="Will S.E."/>
            <person name="Henke P."/>
            <person name="Boedeker C."/>
            <person name="Huang S."/>
            <person name="Brinkmann H."/>
            <person name="Rohde M."/>
            <person name="Jarek M."/>
            <person name="Friedl T."/>
            <person name="Seufert S."/>
            <person name="Schumacher M."/>
            <person name="Overmann J."/>
            <person name="Neumann-Schaal M."/>
            <person name="Petersen J."/>
        </authorList>
    </citation>
    <scope>NUCLEOTIDE SEQUENCE [LARGE SCALE GENOMIC DNA]</scope>
    <source>
        <strain evidence="1 2">SAG 1403-4b</strain>
    </source>
</reference>
<sequence>MKYLHILENDISLNAIINEVTANQSELVITRNGLPVARIIPWQTAPTTKNYPLREKPITIASDFDEPMPELWEALAE</sequence>
<name>A0A433V146_ANAVA</name>